<evidence type="ECO:0000256" key="3">
    <source>
        <dbReference type="ARBA" id="ARBA00012517"/>
    </source>
</evidence>
<keyword evidence="18" id="KW-0406">Ion transport</keyword>
<dbReference type="InterPro" id="IPR001757">
    <property type="entry name" value="P_typ_ATPase"/>
</dbReference>
<keyword evidence="6 23" id="KW-1003">Cell membrane</keyword>
<evidence type="ECO:0000259" key="25">
    <source>
        <dbReference type="PROSITE" id="PS50846"/>
    </source>
</evidence>
<evidence type="ECO:0000256" key="9">
    <source>
        <dbReference type="ARBA" id="ARBA00022723"/>
    </source>
</evidence>
<evidence type="ECO:0000256" key="11">
    <source>
        <dbReference type="ARBA" id="ARBA00022741"/>
    </source>
</evidence>
<feature type="compositionally biased region" description="Polar residues" evidence="24">
    <location>
        <begin position="137"/>
        <end position="150"/>
    </location>
</feature>
<dbReference type="SUPFAM" id="SSF81653">
    <property type="entry name" value="Calcium ATPase, transduction domain A"/>
    <property type="match status" value="1"/>
</dbReference>
<feature type="transmembrane region" description="Helical" evidence="23">
    <location>
        <begin position="871"/>
        <end position="890"/>
    </location>
</feature>
<protein>
    <recommendedName>
        <fullName evidence="4">Copper-exporting P-type ATPase</fullName>
        <ecNumber evidence="3">7.2.2.8</ecNumber>
    </recommendedName>
    <alternativeName>
        <fullName evidence="20">Copper-exporting P-type ATPase A</fullName>
    </alternativeName>
    <alternativeName>
        <fullName evidence="21">Cu(+)-exporting ATPase</fullName>
    </alternativeName>
</protein>
<evidence type="ECO:0000256" key="16">
    <source>
        <dbReference type="ARBA" id="ARBA00022989"/>
    </source>
</evidence>
<dbReference type="Pfam" id="PF00122">
    <property type="entry name" value="E1-E2_ATPase"/>
    <property type="match status" value="1"/>
</dbReference>
<keyword evidence="11 23" id="KW-0547">Nucleotide-binding</keyword>
<name>A0ABQ6EUH4_9VIBR</name>
<keyword evidence="9 23" id="KW-0479">Metal-binding</keyword>
<dbReference type="InterPro" id="IPR059000">
    <property type="entry name" value="ATPase_P-type_domA"/>
</dbReference>
<evidence type="ECO:0000256" key="19">
    <source>
        <dbReference type="ARBA" id="ARBA00023136"/>
    </source>
</evidence>
<evidence type="ECO:0000256" key="15">
    <source>
        <dbReference type="ARBA" id="ARBA00022967"/>
    </source>
</evidence>
<dbReference type="InterPro" id="IPR017969">
    <property type="entry name" value="Heavy-metal-associated_CS"/>
</dbReference>
<reference evidence="27" key="1">
    <citation type="journal article" date="2019" name="Int. J. Syst. Evol. Microbiol.">
        <title>The Global Catalogue of Microorganisms (GCM) 10K type strain sequencing project: providing services to taxonomists for standard genome sequencing and annotation.</title>
        <authorList>
            <consortium name="The Broad Institute Genomics Platform"/>
            <consortium name="The Broad Institute Genome Sequencing Center for Infectious Disease"/>
            <person name="Wu L."/>
            <person name="Ma J."/>
        </authorList>
    </citation>
    <scope>NUCLEOTIDE SEQUENCE [LARGE SCALE GENOMIC DNA]</scope>
    <source>
        <strain evidence="27">NBRC 111146</strain>
    </source>
</reference>
<evidence type="ECO:0000256" key="5">
    <source>
        <dbReference type="ARBA" id="ARBA00022448"/>
    </source>
</evidence>
<evidence type="ECO:0000313" key="26">
    <source>
        <dbReference type="EMBL" id="GLT16175.1"/>
    </source>
</evidence>
<dbReference type="PANTHER" id="PTHR43520:SF6">
    <property type="entry name" value="COPPER-EXPORTING P-TYPE ATPASE"/>
    <property type="match status" value="1"/>
</dbReference>
<dbReference type="Gene3D" id="3.30.70.100">
    <property type="match status" value="2"/>
</dbReference>
<dbReference type="Gene3D" id="3.40.1110.10">
    <property type="entry name" value="Calcium-transporting ATPase, cytoplasmic domain N"/>
    <property type="match status" value="1"/>
</dbReference>
<comment type="caution">
    <text evidence="26">The sequence shown here is derived from an EMBL/GenBank/DDBJ whole genome shotgun (WGS) entry which is preliminary data.</text>
</comment>
<dbReference type="InterPro" id="IPR044492">
    <property type="entry name" value="P_typ_ATPase_HD_dom"/>
</dbReference>
<dbReference type="PRINTS" id="PR00119">
    <property type="entry name" value="CATATPASE"/>
</dbReference>
<dbReference type="RefSeq" id="WP_089122538.1">
    <property type="nucleotide sequence ID" value="NZ_BSPV01000020.1"/>
</dbReference>
<evidence type="ECO:0000256" key="8">
    <source>
        <dbReference type="ARBA" id="ARBA00022692"/>
    </source>
</evidence>
<dbReference type="InterPro" id="IPR027256">
    <property type="entry name" value="P-typ_ATPase_IB"/>
</dbReference>
<evidence type="ECO:0000256" key="10">
    <source>
        <dbReference type="ARBA" id="ARBA00022737"/>
    </source>
</evidence>
<dbReference type="CDD" id="cd00371">
    <property type="entry name" value="HMA"/>
    <property type="match status" value="2"/>
</dbReference>
<evidence type="ECO:0000256" key="14">
    <source>
        <dbReference type="ARBA" id="ARBA00022842"/>
    </source>
</evidence>
<evidence type="ECO:0000256" key="21">
    <source>
        <dbReference type="ARBA" id="ARBA00033239"/>
    </source>
</evidence>
<dbReference type="Pfam" id="PF00702">
    <property type="entry name" value="Hydrolase"/>
    <property type="match status" value="1"/>
</dbReference>
<keyword evidence="10" id="KW-0677">Repeat</keyword>
<dbReference type="Proteomes" id="UP001157156">
    <property type="component" value="Unassembled WGS sequence"/>
</dbReference>
<dbReference type="NCBIfam" id="TIGR01494">
    <property type="entry name" value="ATPase_P-type"/>
    <property type="match status" value="1"/>
</dbReference>
<feature type="transmembrane region" description="Helical" evidence="23">
    <location>
        <begin position="896"/>
        <end position="917"/>
    </location>
</feature>
<keyword evidence="5" id="KW-0813">Transport</keyword>
<evidence type="ECO:0000256" key="18">
    <source>
        <dbReference type="ARBA" id="ARBA00023065"/>
    </source>
</evidence>
<evidence type="ECO:0000256" key="12">
    <source>
        <dbReference type="ARBA" id="ARBA00022796"/>
    </source>
</evidence>
<evidence type="ECO:0000256" key="24">
    <source>
        <dbReference type="SAM" id="MobiDB-lite"/>
    </source>
</evidence>
<dbReference type="PROSITE" id="PS50846">
    <property type="entry name" value="HMA_2"/>
    <property type="match status" value="2"/>
</dbReference>
<dbReference type="PRINTS" id="PR00943">
    <property type="entry name" value="CUATPASE"/>
</dbReference>
<keyword evidence="7" id="KW-0597">Phosphoprotein</keyword>
<keyword evidence="15" id="KW-1278">Translocase</keyword>
<dbReference type="EC" id="7.2.2.8" evidence="3"/>
<feature type="transmembrane region" description="Helical" evidence="23">
    <location>
        <begin position="519"/>
        <end position="538"/>
    </location>
</feature>
<proteinExistence type="inferred from homology"/>
<keyword evidence="16 23" id="KW-1133">Transmembrane helix</keyword>
<evidence type="ECO:0000313" key="27">
    <source>
        <dbReference type="Proteomes" id="UP001157156"/>
    </source>
</evidence>
<feature type="region of interest" description="Disordered" evidence="24">
    <location>
        <begin position="129"/>
        <end position="154"/>
    </location>
</feature>
<feature type="transmembrane region" description="Helical" evidence="23">
    <location>
        <begin position="335"/>
        <end position="357"/>
    </location>
</feature>
<dbReference type="SFLD" id="SFLDS00003">
    <property type="entry name" value="Haloacid_Dehalogenase"/>
    <property type="match status" value="1"/>
</dbReference>
<dbReference type="SUPFAM" id="SSF56784">
    <property type="entry name" value="HAD-like"/>
    <property type="match status" value="1"/>
</dbReference>
<dbReference type="CDD" id="cd02094">
    <property type="entry name" value="P-type_ATPase_Cu-like"/>
    <property type="match status" value="1"/>
</dbReference>
<comment type="catalytic activity">
    <reaction evidence="22">
        <text>Cu(+)(in) + ATP + H2O = Cu(+)(out) + ADP + phosphate + H(+)</text>
        <dbReference type="Rhea" id="RHEA:25792"/>
        <dbReference type="ChEBI" id="CHEBI:15377"/>
        <dbReference type="ChEBI" id="CHEBI:15378"/>
        <dbReference type="ChEBI" id="CHEBI:30616"/>
        <dbReference type="ChEBI" id="CHEBI:43474"/>
        <dbReference type="ChEBI" id="CHEBI:49552"/>
        <dbReference type="ChEBI" id="CHEBI:456216"/>
        <dbReference type="EC" id="7.2.2.8"/>
    </reaction>
</comment>
<keyword evidence="17" id="KW-0186">Copper</keyword>
<organism evidence="26 27">
    <name type="scientific">Vibrio algivorus</name>
    <dbReference type="NCBI Taxonomy" id="1667024"/>
    <lineage>
        <taxon>Bacteria</taxon>
        <taxon>Pseudomonadati</taxon>
        <taxon>Pseudomonadota</taxon>
        <taxon>Gammaproteobacteria</taxon>
        <taxon>Vibrionales</taxon>
        <taxon>Vibrionaceae</taxon>
        <taxon>Vibrio</taxon>
    </lineage>
</organism>
<dbReference type="PANTHER" id="PTHR43520">
    <property type="entry name" value="ATP7, ISOFORM B"/>
    <property type="match status" value="1"/>
</dbReference>
<dbReference type="PROSITE" id="PS00154">
    <property type="entry name" value="ATPASE_E1_E2"/>
    <property type="match status" value="1"/>
</dbReference>
<feature type="transmembrane region" description="Helical" evidence="23">
    <location>
        <begin position="268"/>
        <end position="290"/>
    </location>
</feature>
<keyword evidence="14" id="KW-0460">Magnesium</keyword>
<dbReference type="SFLD" id="SFLDG00002">
    <property type="entry name" value="C1.7:_P-type_atpase_like"/>
    <property type="match status" value="1"/>
</dbReference>
<dbReference type="SFLD" id="SFLDF00027">
    <property type="entry name" value="p-type_atpase"/>
    <property type="match status" value="1"/>
</dbReference>
<evidence type="ECO:0000256" key="20">
    <source>
        <dbReference type="ARBA" id="ARBA00029719"/>
    </source>
</evidence>
<dbReference type="SUPFAM" id="SSF55008">
    <property type="entry name" value="HMA, heavy metal-associated domain"/>
    <property type="match status" value="2"/>
</dbReference>
<evidence type="ECO:0000256" key="13">
    <source>
        <dbReference type="ARBA" id="ARBA00022840"/>
    </source>
</evidence>
<keyword evidence="12" id="KW-0187">Copper transport</keyword>
<feature type="transmembrane region" description="Helical" evidence="23">
    <location>
        <begin position="363"/>
        <end position="382"/>
    </location>
</feature>
<dbReference type="SUPFAM" id="SSF81665">
    <property type="entry name" value="Calcium ATPase, transmembrane domain M"/>
    <property type="match status" value="1"/>
</dbReference>
<comment type="subcellular location">
    <subcellularLocation>
        <location evidence="1">Cell membrane</location>
        <topology evidence="1">Multi-pass membrane protein</topology>
    </subcellularLocation>
</comment>
<keyword evidence="19 23" id="KW-0472">Membrane</keyword>
<dbReference type="NCBIfam" id="TIGR01525">
    <property type="entry name" value="ATPase-IB_hvy"/>
    <property type="match status" value="1"/>
</dbReference>
<dbReference type="EMBL" id="BSPV01000020">
    <property type="protein sequence ID" value="GLT16175.1"/>
    <property type="molecule type" value="Genomic_DNA"/>
</dbReference>
<evidence type="ECO:0000256" key="6">
    <source>
        <dbReference type="ARBA" id="ARBA00022475"/>
    </source>
</evidence>
<dbReference type="InterPro" id="IPR008250">
    <property type="entry name" value="ATPase_P-typ_transduc_dom_A_sf"/>
</dbReference>
<feature type="domain" description="HMA" evidence="25">
    <location>
        <begin position="164"/>
        <end position="241"/>
    </location>
</feature>
<evidence type="ECO:0000256" key="4">
    <source>
        <dbReference type="ARBA" id="ARBA00015102"/>
    </source>
</evidence>
<keyword evidence="13 23" id="KW-0067">ATP-binding</keyword>
<dbReference type="InterPro" id="IPR023299">
    <property type="entry name" value="ATPase_P-typ_cyto_dom_N"/>
</dbReference>
<dbReference type="NCBIfam" id="TIGR01511">
    <property type="entry name" value="ATPase-IB1_Cu"/>
    <property type="match status" value="1"/>
</dbReference>
<dbReference type="InterPro" id="IPR023214">
    <property type="entry name" value="HAD_sf"/>
</dbReference>
<evidence type="ECO:0000256" key="7">
    <source>
        <dbReference type="ARBA" id="ARBA00022553"/>
    </source>
</evidence>
<feature type="domain" description="HMA" evidence="25">
    <location>
        <begin position="64"/>
        <end position="135"/>
    </location>
</feature>
<dbReference type="PROSITE" id="PS01047">
    <property type="entry name" value="HMA_1"/>
    <property type="match status" value="1"/>
</dbReference>
<evidence type="ECO:0000256" key="22">
    <source>
        <dbReference type="ARBA" id="ARBA00049289"/>
    </source>
</evidence>
<dbReference type="InterPro" id="IPR006121">
    <property type="entry name" value="HMA_dom"/>
</dbReference>
<evidence type="ECO:0000256" key="2">
    <source>
        <dbReference type="ARBA" id="ARBA00006024"/>
    </source>
</evidence>
<evidence type="ECO:0000256" key="23">
    <source>
        <dbReference type="RuleBase" id="RU362081"/>
    </source>
</evidence>
<dbReference type="InterPro" id="IPR036412">
    <property type="entry name" value="HAD-like_sf"/>
</dbReference>
<dbReference type="Gene3D" id="3.40.50.1000">
    <property type="entry name" value="HAD superfamily/HAD-like"/>
    <property type="match status" value="1"/>
</dbReference>
<comment type="similarity">
    <text evidence="2 23">Belongs to the cation transport ATPase (P-type) (TC 3.A.3) family. Type IB subfamily.</text>
</comment>
<feature type="transmembrane region" description="Helical" evidence="23">
    <location>
        <begin position="544"/>
        <end position="567"/>
    </location>
</feature>
<feature type="transmembrane region" description="Helical" evidence="23">
    <location>
        <begin position="296"/>
        <end position="314"/>
    </location>
</feature>
<dbReference type="PROSITE" id="PS01229">
    <property type="entry name" value="COF_2"/>
    <property type="match status" value="1"/>
</dbReference>
<dbReference type="Pfam" id="PF00403">
    <property type="entry name" value="HMA"/>
    <property type="match status" value="1"/>
</dbReference>
<keyword evidence="27" id="KW-1185">Reference proteome</keyword>
<keyword evidence="8 23" id="KW-0812">Transmembrane</keyword>
<evidence type="ECO:0000256" key="1">
    <source>
        <dbReference type="ARBA" id="ARBA00004651"/>
    </source>
</evidence>
<dbReference type="InterPro" id="IPR036163">
    <property type="entry name" value="HMA_dom_sf"/>
</dbReference>
<sequence>MNHYQLTLHGLNCMGCAKKARTKLEALINTQVDSISPTQAELHTEATLSDINHALSEFGYHAEQTLCFELTGLNCGRCVAKVETALNELPNISQMEVSKHSLRITSVYEASDITDVINQLDYQAKQVENASFEPEKPSNQNETAAASQVEQPAPQLEDVNDSSIALHFLISGMTCASCVSSVEKAIASHPQVSRAQVNLAEQTAWAYLEQNNVEKGNNAKESETLSAQIIEQVKTAGYQAERIQNDDQMREQQQAQFSKTQKSHRNSAIAGIIIGVPLMLWGLLGGSMMITNPQSQWAWGVIGIICLALLATAGKPFFINAWQALTHKRATMDTLVALGTGAAWLYSMLVVIAPNWFPEQARHVYFEASAMIIGLISLGHYIEAKAKARTTDALQGLINLQPKTATLYQNGEEKQIAVKDIQTDMIVRVKPGERIPIDGVVVEGSSYLDEAMLTGEPIAALKQKNDKVFTGTINQDGSLLIQATMVGEQTTLARIIQLVRQAQSSKPALARLADQISSVFVPVVIMIAIIAAAVWYIFGPTPQASYMLVVVTTVLIIACPCALGLATPLSITVGVGKAAELGILIKDAEVLQTASQIQTIVFDKTGTLTQGKPSVQSEFCLVSNTEKLWNDVYQLEAQSEHPLAQAVCQYIKQTYTSIDTSNTKVEHYQTERGLGLQGKVSGHQYWIGSPRYLEDNQVSLTEHRNSLTQLEKNAETPILIAQDGELAAIIGVSDPLREESKQTVNQLHKMGIEVVLLSGDHPSVANAIGKQLGIDKVIAGVLPDQKAQHISSLQNSTENKRVVARRIVAMVGDGINDAPALAQADVGIAMGSGSDIAIENANMTLLKSSPLAVVHGIELSKATVKNIKQNLLGAFLYNSLGIPVAAGVLYPFFGIMLSPVVAGAAMALSSITVVSNANRLRLFKPKQ</sequence>
<dbReference type="InterPro" id="IPR023298">
    <property type="entry name" value="ATPase_P-typ_TM_dom_sf"/>
</dbReference>
<dbReference type="InterPro" id="IPR018303">
    <property type="entry name" value="ATPase_P-typ_P_site"/>
</dbReference>
<dbReference type="Gene3D" id="2.70.150.10">
    <property type="entry name" value="Calcium-transporting ATPase, cytoplasmic transduction domain A"/>
    <property type="match status" value="1"/>
</dbReference>
<gene>
    <name evidence="26" type="primary">copA</name>
    <name evidence="26" type="ORF">GCM10007931_31510</name>
</gene>
<evidence type="ECO:0000256" key="17">
    <source>
        <dbReference type="ARBA" id="ARBA00023008"/>
    </source>
</evidence>
<accession>A0ABQ6EUH4</accession>